<reference evidence="2 4" key="2">
    <citation type="submission" date="2018-12" db="EMBL/GenBank/DDBJ databases">
        <authorList>
            <consortium name="Pathogen Informatics"/>
        </authorList>
    </citation>
    <scope>NUCLEOTIDE SEQUENCE [LARGE SCALE GENOMIC DNA]</scope>
    <source>
        <strain evidence="2 4">NCTC8184</strain>
    </source>
</reference>
<evidence type="ECO:0000313" key="2">
    <source>
        <dbReference type="EMBL" id="VED65173.1"/>
    </source>
</evidence>
<dbReference type="EMBL" id="LBKL01000003">
    <property type="protein sequence ID" value="KLL46231.1"/>
    <property type="molecule type" value="Genomic_DNA"/>
</dbReference>
<evidence type="ECO:0000313" key="1">
    <source>
        <dbReference type="EMBL" id="KLL46231.1"/>
    </source>
</evidence>
<gene>
    <name evidence="2" type="ORF">NCTC8184_01216</name>
    <name evidence="1" type="ORF">WA04_00200</name>
</gene>
<name>A0A0H1PPZ6_STRAG</name>
<sequence length="123" mass="14495">MSDNIEIIMDIETLDIFEVIDLDEEKGVTVSDSETFPKEEKASPYDDLNRIWLRNGYYYKPSSLLWEVIENGIIHDLSPRNKHGTYPYYQHSRDGTWGHVKQLTQEEALWLTLELNPDLMNYV</sequence>
<dbReference type="Proteomes" id="UP000268870">
    <property type="component" value="Chromosome"/>
</dbReference>
<dbReference type="AlphaFoldDB" id="A0A0H1PPZ6"/>
<organism evidence="1 3">
    <name type="scientific">Streptococcus agalactiae</name>
    <dbReference type="NCBI Taxonomy" id="1311"/>
    <lineage>
        <taxon>Bacteria</taxon>
        <taxon>Bacillati</taxon>
        <taxon>Bacillota</taxon>
        <taxon>Bacilli</taxon>
        <taxon>Lactobacillales</taxon>
        <taxon>Streptococcaceae</taxon>
        <taxon>Streptococcus</taxon>
    </lineage>
</organism>
<protein>
    <submittedName>
        <fullName evidence="1">Uncharacterized protein</fullName>
    </submittedName>
</protein>
<reference evidence="1 3" key="1">
    <citation type="journal article" date="2015" name="PLoS ONE">
        <title>Genomic analysis reveals the molecular basis for capsule loss in the group B streptococcus population.</title>
        <authorList>
            <consortium name="DEVANI Consortium"/>
            <person name="Rosini R."/>
            <person name="Campisi E."/>
            <person name="De Chiara M."/>
            <person name="Tettelin H."/>
            <person name="Rinaudo D."/>
            <person name="Toniolo C."/>
            <person name="Metruccio M."/>
            <person name="Guidotti S."/>
            <person name="Sorensen U.B."/>
            <person name="Kilian M."/>
            <person name="Ramirez M."/>
            <person name="Janulczyk R."/>
            <person name="Donati C."/>
            <person name="Grandi G."/>
            <person name="Margarit I."/>
        </authorList>
    </citation>
    <scope>NUCLEOTIDE SEQUENCE [LARGE SCALE GENOMIC DNA]</scope>
    <source>
        <strain evidence="1 3">DK-B-USS-215</strain>
    </source>
</reference>
<dbReference type="Proteomes" id="UP000035346">
    <property type="component" value="Unassembled WGS sequence"/>
</dbReference>
<evidence type="ECO:0000313" key="4">
    <source>
        <dbReference type="Proteomes" id="UP000268870"/>
    </source>
</evidence>
<proteinExistence type="predicted"/>
<dbReference type="RefSeq" id="WP_001282474.1">
    <property type="nucleotide sequence ID" value="NZ_CP038809.1"/>
</dbReference>
<accession>A0A0H1PPZ6</accession>
<dbReference type="EMBL" id="LR134265">
    <property type="protein sequence ID" value="VED65173.1"/>
    <property type="molecule type" value="Genomic_DNA"/>
</dbReference>
<evidence type="ECO:0000313" key="3">
    <source>
        <dbReference type="Proteomes" id="UP000035346"/>
    </source>
</evidence>